<evidence type="ECO:0000259" key="13">
    <source>
        <dbReference type="Pfam" id="PF13538"/>
    </source>
</evidence>
<dbReference type="PANTHER" id="PTHR43788:SF6">
    <property type="entry name" value="DNA HELICASE B"/>
    <property type="match status" value="1"/>
</dbReference>
<dbReference type="RefSeq" id="WP_344002060.1">
    <property type="nucleotide sequence ID" value="NZ_BAAAMY010000001.1"/>
</dbReference>
<keyword evidence="16" id="KW-1185">Reference proteome</keyword>
<comment type="miscellaneous">
    <text evidence="11">In the RecBCD complex, RecB has a slow 3'-5' helicase, an exonuclease activity and loads RecA onto ssDNA, RecD has a fast 5'-3' helicase activity, while RecC stimulates the ATPase and processivity of the RecB helicase and contributes to recognition of the Chi site.</text>
</comment>
<keyword evidence="1 11" id="KW-0540">Nuclease</keyword>
<evidence type="ECO:0000256" key="8">
    <source>
        <dbReference type="ARBA" id="ARBA00023125"/>
    </source>
</evidence>
<organism evidence="15 16">
    <name type="scientific">Nocardioides lentus</name>
    <dbReference type="NCBI Taxonomy" id="338077"/>
    <lineage>
        <taxon>Bacteria</taxon>
        <taxon>Bacillati</taxon>
        <taxon>Actinomycetota</taxon>
        <taxon>Actinomycetes</taxon>
        <taxon>Propionibacteriales</taxon>
        <taxon>Nocardioidaceae</taxon>
        <taxon>Nocardioides</taxon>
    </lineage>
</organism>
<dbReference type="InterPro" id="IPR049550">
    <property type="entry name" value="RecD_N"/>
</dbReference>
<reference evidence="16" key="1">
    <citation type="journal article" date="2019" name="Int. J. Syst. Evol. Microbiol.">
        <title>The Global Catalogue of Microorganisms (GCM) 10K type strain sequencing project: providing services to taxonomists for standard genome sequencing and annotation.</title>
        <authorList>
            <consortium name="The Broad Institute Genomics Platform"/>
            <consortium name="The Broad Institute Genome Sequencing Center for Infectious Disease"/>
            <person name="Wu L."/>
            <person name="Ma J."/>
        </authorList>
    </citation>
    <scope>NUCLEOTIDE SEQUENCE [LARGE SCALE GENOMIC DNA]</scope>
    <source>
        <strain evidence="16">JCM 14046</strain>
    </source>
</reference>
<keyword evidence="4 11" id="KW-0378">Hydrolase</keyword>
<evidence type="ECO:0000256" key="4">
    <source>
        <dbReference type="ARBA" id="ARBA00022801"/>
    </source>
</evidence>
<feature type="domain" description="RecBCD enzyme subunit RecD N-terminal" evidence="14">
    <location>
        <begin position="29"/>
        <end position="128"/>
    </location>
</feature>
<evidence type="ECO:0000256" key="5">
    <source>
        <dbReference type="ARBA" id="ARBA00022806"/>
    </source>
</evidence>
<evidence type="ECO:0000256" key="1">
    <source>
        <dbReference type="ARBA" id="ARBA00022722"/>
    </source>
</evidence>
<dbReference type="EC" id="5.6.2.3" evidence="11"/>
<evidence type="ECO:0000256" key="7">
    <source>
        <dbReference type="ARBA" id="ARBA00022840"/>
    </source>
</evidence>
<dbReference type="Pfam" id="PF13538">
    <property type="entry name" value="UvrD_C_2"/>
    <property type="match status" value="1"/>
</dbReference>
<dbReference type="Gene3D" id="3.40.50.300">
    <property type="entry name" value="P-loop containing nucleotide triphosphate hydrolases"/>
    <property type="match status" value="3"/>
</dbReference>
<dbReference type="InterPro" id="IPR050534">
    <property type="entry name" value="Coronavir_polyprotein_1ab"/>
</dbReference>
<keyword evidence="9 11" id="KW-0234">DNA repair</keyword>
<feature type="domain" description="UvrD-like helicase C-terminal" evidence="13">
    <location>
        <begin position="547"/>
        <end position="593"/>
    </location>
</feature>
<keyword evidence="10 11" id="KW-0413">Isomerase</keyword>
<keyword evidence="7 11" id="KW-0067">ATP-binding</keyword>
<comment type="function">
    <text evidence="11">A helicase/nuclease that prepares dsDNA breaks (DSB) for recombinational DNA repair. Binds to DSBs and unwinds DNA via a highly rapid and processive ATP-dependent bidirectional helicase activity. Unwinds dsDNA until it encounters a Chi (crossover hotspot instigator) sequence from the 3' direction. Cuts ssDNA a few nucleotides 3' to the Chi site. The properties and activities of the enzyme are changed at Chi. The Chi-altered holoenzyme produces a long 3'-ssDNA overhang and facilitates RecA-binding to the ssDNA for homologous DNA recombination and repair. Holoenzyme degrades any linearized DNA that is unable to undergo homologous recombination. In the holoenzyme this subunit has ssDNA-dependent ATPase and 5'-3' helicase activity. When added to pre-assembled RecBC greatly stimulates nuclease activity and augments holoenzyme processivity. Negatively regulates the RecA-loading ability of RecBCD.</text>
</comment>
<evidence type="ECO:0000256" key="6">
    <source>
        <dbReference type="ARBA" id="ARBA00022839"/>
    </source>
</evidence>
<evidence type="ECO:0000259" key="14">
    <source>
        <dbReference type="Pfam" id="PF21185"/>
    </source>
</evidence>
<proteinExistence type="inferred from homology"/>
<evidence type="ECO:0000256" key="10">
    <source>
        <dbReference type="ARBA" id="ARBA00023235"/>
    </source>
</evidence>
<feature type="compositionally biased region" description="Low complexity" evidence="12">
    <location>
        <begin position="78"/>
        <end position="104"/>
    </location>
</feature>
<accession>A0ABP5A815</accession>
<dbReference type="SUPFAM" id="SSF52540">
    <property type="entry name" value="P-loop containing nucleoside triphosphate hydrolases"/>
    <property type="match status" value="2"/>
</dbReference>
<keyword evidence="8 11" id="KW-0238">DNA-binding</keyword>
<feature type="binding site" evidence="11">
    <location>
        <begin position="202"/>
        <end position="209"/>
    </location>
    <ligand>
        <name>ATP</name>
        <dbReference type="ChEBI" id="CHEBI:30616"/>
    </ligand>
</feature>
<dbReference type="CDD" id="cd18809">
    <property type="entry name" value="SF1_C_RecD"/>
    <property type="match status" value="1"/>
</dbReference>
<keyword evidence="5 11" id="KW-0347">Helicase</keyword>
<dbReference type="Gene3D" id="1.10.10.1020">
    <property type="entry name" value="RecBCD complex, subunit RecD, N-terminal domain"/>
    <property type="match status" value="1"/>
</dbReference>
<dbReference type="CDD" id="cd17933">
    <property type="entry name" value="DEXSc_RecD-like"/>
    <property type="match status" value="1"/>
</dbReference>
<feature type="region of interest" description="Disordered" evidence="12">
    <location>
        <begin position="78"/>
        <end position="112"/>
    </location>
</feature>
<comment type="subunit">
    <text evidence="11">Heterotrimer of RecB, RecC and RecD. All subunits contribute to DNA-binding.</text>
</comment>
<dbReference type="Pfam" id="PF21185">
    <property type="entry name" value="RecD_N"/>
    <property type="match status" value="1"/>
</dbReference>
<comment type="caution">
    <text evidence="15">The sequence shown here is derived from an EMBL/GenBank/DDBJ whole genome shotgun (WGS) entry which is preliminary data.</text>
</comment>
<dbReference type="InterPro" id="IPR027785">
    <property type="entry name" value="UvrD-like_helicase_C"/>
</dbReference>
<dbReference type="InterPro" id="IPR006344">
    <property type="entry name" value="RecD"/>
</dbReference>
<dbReference type="HAMAP" id="MF_01487">
    <property type="entry name" value="RecD"/>
    <property type="match status" value="1"/>
</dbReference>
<gene>
    <name evidence="11 15" type="primary">recD</name>
    <name evidence="15" type="ORF">GCM10009737_00630</name>
</gene>
<sequence>MTELFEPTDAADHRLALRAEGLLAAFNRAGLLTAADTHVAVRVGALGGETDETVLLAVALAVRAVRRGSVALDLAAAPGAAPAPPAEDLGPTPSTPATPATPATSAPPWPEPTAWARAVRGSVLVDAGVLHHEHGLLYLDRYHRLEAQVADDLARRAAQEPPEVDEDRLAAAVAAVAGEHFSAEQRRAAEHAVRSRTTILTGGPGTGKTTTVARVLLLLADQAAARGERLSIAVAAPTGKAATRLEEAIAGELAGLRAGDAAALVDRLPALAGVTLHRLLGWRPDNATRFRHHRGNRLGHDVVVVDESSMVDLTLMGRLLEAVRPRTRLLLVGDPQQLTSVGAGAVLGDLVDAHADTSGSPVAALTVNHRSTRHINELSERLRRGDADGVLAVLDAGDDEVSLVELPDAADGPEAAERAAAELHEVCLGAARRVRGAARDGDVAGALAGLDAHRLLCAHREGPWGVGAWNRRVELWLAEDDEARGVAPSYGPWYAGRPLLVTSNDYTLDLYNGETGVVVPTAGRPRAFFAGGREVSPGRLDAVETMHAMTVHKSQGSQAAEVTVLLPGEDSPLLTRELFYTAVTRAERRLRVVGSRAAVRAAVERRAERATGLAARLRTARAADGPADAGRR</sequence>
<dbReference type="NCBIfam" id="TIGR01447">
    <property type="entry name" value="recD"/>
    <property type="match status" value="1"/>
</dbReference>
<keyword evidence="2 11" id="KW-0547">Nucleotide-binding</keyword>
<dbReference type="Pfam" id="PF13245">
    <property type="entry name" value="AAA_19"/>
    <property type="match status" value="1"/>
</dbReference>
<dbReference type="InterPro" id="IPR027417">
    <property type="entry name" value="P-loop_NTPase"/>
</dbReference>
<evidence type="ECO:0000256" key="2">
    <source>
        <dbReference type="ARBA" id="ARBA00022741"/>
    </source>
</evidence>
<evidence type="ECO:0000256" key="9">
    <source>
        <dbReference type="ARBA" id="ARBA00023204"/>
    </source>
</evidence>
<dbReference type="Proteomes" id="UP001501612">
    <property type="component" value="Unassembled WGS sequence"/>
</dbReference>
<evidence type="ECO:0000313" key="15">
    <source>
        <dbReference type="EMBL" id="GAA1903829.1"/>
    </source>
</evidence>
<dbReference type="InterPro" id="IPR041851">
    <property type="entry name" value="RecD_N_sf"/>
</dbReference>
<name>A0ABP5A815_9ACTN</name>
<evidence type="ECO:0000256" key="11">
    <source>
        <dbReference type="HAMAP-Rule" id="MF_01487"/>
    </source>
</evidence>
<comment type="similarity">
    <text evidence="11">Belongs to the RecD family.</text>
</comment>
<protein>
    <recommendedName>
        <fullName evidence="11">RecBCD enzyme subunit RecD</fullName>
        <ecNumber evidence="11">5.6.2.3</ecNumber>
    </recommendedName>
    <alternativeName>
        <fullName evidence="11">DNA 5'-3' helicase subunit RecD</fullName>
    </alternativeName>
    <alternativeName>
        <fullName evidence="11">Exonuclease V subunit RecD</fullName>
        <shortName evidence="11">ExoV subunit RecD</shortName>
    </alternativeName>
    <alternativeName>
        <fullName evidence="11">Helicase/nuclease RecBCD subunit RecD</fullName>
    </alternativeName>
</protein>
<evidence type="ECO:0000313" key="16">
    <source>
        <dbReference type="Proteomes" id="UP001501612"/>
    </source>
</evidence>
<dbReference type="PANTHER" id="PTHR43788">
    <property type="entry name" value="DNA2/NAM7 HELICASE FAMILY MEMBER"/>
    <property type="match status" value="1"/>
</dbReference>
<evidence type="ECO:0000256" key="12">
    <source>
        <dbReference type="SAM" id="MobiDB-lite"/>
    </source>
</evidence>
<keyword evidence="3 11" id="KW-0227">DNA damage</keyword>
<comment type="catalytic activity">
    <reaction evidence="11">
        <text>ATP + H2O = ADP + phosphate + H(+)</text>
        <dbReference type="Rhea" id="RHEA:13065"/>
        <dbReference type="ChEBI" id="CHEBI:15377"/>
        <dbReference type="ChEBI" id="CHEBI:15378"/>
        <dbReference type="ChEBI" id="CHEBI:30616"/>
        <dbReference type="ChEBI" id="CHEBI:43474"/>
        <dbReference type="ChEBI" id="CHEBI:456216"/>
        <dbReference type="EC" id="5.6.2.3"/>
    </reaction>
</comment>
<keyword evidence="6 11" id="KW-0269">Exonuclease</keyword>
<evidence type="ECO:0000256" key="3">
    <source>
        <dbReference type="ARBA" id="ARBA00022763"/>
    </source>
</evidence>
<dbReference type="EMBL" id="BAAAMY010000001">
    <property type="protein sequence ID" value="GAA1903829.1"/>
    <property type="molecule type" value="Genomic_DNA"/>
</dbReference>